<keyword evidence="1" id="KW-0732">Signal</keyword>
<keyword evidence="4" id="KW-1185">Reference proteome</keyword>
<feature type="signal peptide" evidence="1">
    <location>
        <begin position="1"/>
        <end position="17"/>
    </location>
</feature>
<dbReference type="Proteomes" id="UP000199656">
    <property type="component" value="Unassembled WGS sequence"/>
</dbReference>
<evidence type="ECO:0000259" key="2">
    <source>
        <dbReference type="Pfam" id="PF19780"/>
    </source>
</evidence>
<reference evidence="4" key="1">
    <citation type="submission" date="2016-10" db="EMBL/GenBank/DDBJ databases">
        <authorList>
            <person name="Varghese N."/>
            <person name="Submissions S."/>
        </authorList>
    </citation>
    <scope>NUCLEOTIDE SEQUENCE [LARGE SCALE GENOMIC DNA]</scope>
    <source>
        <strain evidence="4">DSM 23920</strain>
    </source>
</reference>
<dbReference type="InterPro" id="IPR046232">
    <property type="entry name" value="DUF6265"/>
</dbReference>
<dbReference type="RefSeq" id="WP_089764079.1">
    <property type="nucleotide sequence ID" value="NZ_BKAT01000043.1"/>
</dbReference>
<feature type="chain" id="PRO_5011713974" description="DUF6265 domain-containing protein" evidence="1">
    <location>
        <begin position="18"/>
        <end position="150"/>
    </location>
</feature>
<evidence type="ECO:0000313" key="4">
    <source>
        <dbReference type="Proteomes" id="UP000199656"/>
    </source>
</evidence>
<dbReference type="OrthoDB" id="5382295at2"/>
<feature type="domain" description="DUF6265" evidence="2">
    <location>
        <begin position="29"/>
        <end position="135"/>
    </location>
</feature>
<accession>A0A1H4FDZ9</accession>
<dbReference type="STRING" id="408074.SAMN05660909_04302"/>
<evidence type="ECO:0000313" key="3">
    <source>
        <dbReference type="EMBL" id="SEA94978.1"/>
    </source>
</evidence>
<organism evidence="3 4">
    <name type="scientific">Chitinophaga terrae</name>
    <name type="common">ex Kim and Jung 2007</name>
    <dbReference type="NCBI Taxonomy" id="408074"/>
    <lineage>
        <taxon>Bacteria</taxon>
        <taxon>Pseudomonadati</taxon>
        <taxon>Bacteroidota</taxon>
        <taxon>Chitinophagia</taxon>
        <taxon>Chitinophagales</taxon>
        <taxon>Chitinophagaceae</taxon>
        <taxon>Chitinophaga</taxon>
    </lineage>
</organism>
<dbReference type="AlphaFoldDB" id="A0A1H4FDZ9"/>
<name>A0A1H4FDZ9_9BACT</name>
<dbReference type="Pfam" id="PF19780">
    <property type="entry name" value="DUF6265"/>
    <property type="match status" value="1"/>
</dbReference>
<gene>
    <name evidence="3" type="ORF">SAMN05660909_04302</name>
</gene>
<protein>
    <recommendedName>
        <fullName evidence="2">DUF6265 domain-containing protein</fullName>
    </recommendedName>
</protein>
<dbReference type="EMBL" id="FNRL01000024">
    <property type="protein sequence ID" value="SEA94978.1"/>
    <property type="molecule type" value="Genomic_DNA"/>
</dbReference>
<sequence>MKQFLFTCVLVAFAAFASGQSANDFQKLEWLVGKWIKVNTKPGRSGFERWESTNPGSMKGLGLTLNGSDTVFIERLQLLARDNAIYYVADVGENKTLTYFKLTSISNNGFTCEDPNHDFPRKIVYELAGKKLKVTTSGNGKSTDFFFEKE</sequence>
<proteinExistence type="predicted"/>
<evidence type="ECO:0000256" key="1">
    <source>
        <dbReference type="SAM" id="SignalP"/>
    </source>
</evidence>